<feature type="signal peptide" evidence="1">
    <location>
        <begin position="1"/>
        <end position="19"/>
    </location>
</feature>
<organism evidence="2 3">
    <name type="scientific">Pinibacter soli</name>
    <dbReference type="NCBI Taxonomy" id="3044211"/>
    <lineage>
        <taxon>Bacteria</taxon>
        <taxon>Pseudomonadati</taxon>
        <taxon>Bacteroidota</taxon>
        <taxon>Chitinophagia</taxon>
        <taxon>Chitinophagales</taxon>
        <taxon>Chitinophagaceae</taxon>
        <taxon>Pinibacter</taxon>
    </lineage>
</organism>
<keyword evidence="3" id="KW-1185">Reference proteome</keyword>
<evidence type="ECO:0008006" key="4">
    <source>
        <dbReference type="Google" id="ProtNLM"/>
    </source>
</evidence>
<dbReference type="Proteomes" id="UP001226434">
    <property type="component" value="Unassembled WGS sequence"/>
</dbReference>
<gene>
    <name evidence="2" type="ORF">QJ048_01145</name>
</gene>
<evidence type="ECO:0000313" key="2">
    <source>
        <dbReference type="EMBL" id="MDI3318353.1"/>
    </source>
</evidence>
<protein>
    <recommendedName>
        <fullName evidence="4">Ceramidase</fullName>
    </recommendedName>
</protein>
<keyword evidence="1" id="KW-0732">Signal</keyword>
<feature type="chain" id="PRO_5047531394" description="Ceramidase" evidence="1">
    <location>
        <begin position="20"/>
        <end position="479"/>
    </location>
</feature>
<accession>A0ABT6R715</accession>
<evidence type="ECO:0000256" key="1">
    <source>
        <dbReference type="SAM" id="SignalP"/>
    </source>
</evidence>
<name>A0ABT6R715_9BACT</name>
<dbReference type="EMBL" id="JASBRG010000001">
    <property type="protein sequence ID" value="MDI3318353.1"/>
    <property type="molecule type" value="Genomic_DNA"/>
</dbReference>
<sequence length="479" mass="52584">MKLRVFIIVLMAWPMLSQAQKLLVKSGVAQANITPPVGCRLAGHFYEIISTGIHDSLWAKAIVLQQGKEKYAFVFCDLIGITADISSKARTMASEQTLIPISHIIVAATHSHTGPLFYGFQRNYFHDKALQKGEDTHEKNDYPTFLEKQIVRAVVNANAHMNTVVMEVLVDTQNFSHNRRYYMKDGTVMFNPGPLNPNIVSPAGPVDPDVEMLLVCDAKSGKALSGLTVFGMHADCVGGTEIGADYPYYLEQSLKKHFGKNYFSAFGLGPCGDVNHIDVTKDLPIYDSVYPQQFGKALASTVIDNVSKMKKVKAPALAMLSQKVSLPLQVPSQQQVDSARIIINGLYEAKETGAYVKNAGGEAGDFLKRVEMSKYLNLSQRKQTIEEEVQVFRIDNETAIVGVPGEIFAALGLAIKKASPFKNTIVITVCNNRTSYIPTRKAFAEGSYEVTNSIVMPGSGEMLVDAAVDLLRKLKPAQQ</sequence>
<comment type="caution">
    <text evidence="2">The sequence shown here is derived from an EMBL/GenBank/DDBJ whole genome shotgun (WGS) entry which is preliminary data.</text>
</comment>
<dbReference type="RefSeq" id="WP_282332475.1">
    <property type="nucleotide sequence ID" value="NZ_JASBRG010000001.1"/>
</dbReference>
<proteinExistence type="predicted"/>
<reference evidence="2 3" key="1">
    <citation type="submission" date="2023-05" db="EMBL/GenBank/DDBJ databases">
        <title>Genome sequence of Pinibacter sp. MAH-24.</title>
        <authorList>
            <person name="Huq M.A."/>
        </authorList>
    </citation>
    <scope>NUCLEOTIDE SEQUENCE [LARGE SCALE GENOMIC DNA]</scope>
    <source>
        <strain evidence="2 3">MAH-24</strain>
    </source>
</reference>
<evidence type="ECO:0000313" key="3">
    <source>
        <dbReference type="Proteomes" id="UP001226434"/>
    </source>
</evidence>